<dbReference type="PROSITE" id="PS51402">
    <property type="entry name" value="CATALASE_3"/>
    <property type="match status" value="1"/>
</dbReference>
<protein>
    <recommendedName>
        <fullName evidence="3">catalase</fullName>
        <ecNumber evidence="3">1.11.1.6</ecNumber>
    </recommendedName>
</protein>
<dbReference type="GO" id="GO:0020037">
    <property type="term" value="F:heme binding"/>
    <property type="evidence" value="ECO:0007669"/>
    <property type="project" value="InterPro"/>
</dbReference>
<evidence type="ECO:0000256" key="12">
    <source>
        <dbReference type="SAM" id="MobiDB-lite"/>
    </source>
</evidence>
<dbReference type="Proteomes" id="UP000000822">
    <property type="component" value="Chromosome"/>
</dbReference>
<evidence type="ECO:0000256" key="5">
    <source>
        <dbReference type="ARBA" id="ARBA00022617"/>
    </source>
</evidence>
<dbReference type="GO" id="GO:0042744">
    <property type="term" value="P:hydrogen peroxide catabolic process"/>
    <property type="evidence" value="ECO:0007669"/>
    <property type="project" value="UniProtKB-KW"/>
</dbReference>
<dbReference type="Pfam" id="PF06628">
    <property type="entry name" value="Catalase-rel"/>
    <property type="match status" value="1"/>
</dbReference>
<keyword evidence="6 11" id="KW-0479">Metal-binding</keyword>
<dbReference type="GO" id="GO:0004096">
    <property type="term" value="F:catalase activity"/>
    <property type="evidence" value="ECO:0007669"/>
    <property type="project" value="UniProtKB-EC"/>
</dbReference>
<dbReference type="AlphaFoldDB" id="Q8EMQ9"/>
<dbReference type="GO" id="GO:0005737">
    <property type="term" value="C:cytoplasm"/>
    <property type="evidence" value="ECO:0007669"/>
    <property type="project" value="TreeGrafter"/>
</dbReference>
<dbReference type="GO" id="GO:0042542">
    <property type="term" value="P:response to hydrogen peroxide"/>
    <property type="evidence" value="ECO:0007669"/>
    <property type="project" value="TreeGrafter"/>
</dbReference>
<dbReference type="PIRSF" id="PIRSF038928">
    <property type="entry name" value="Catalase_clade1-3"/>
    <property type="match status" value="1"/>
</dbReference>
<proteinExistence type="inferred from homology"/>
<feature type="active site" evidence="10">
    <location>
        <position position="88"/>
    </location>
</feature>
<evidence type="ECO:0000256" key="6">
    <source>
        <dbReference type="ARBA" id="ARBA00022723"/>
    </source>
</evidence>
<dbReference type="PRINTS" id="PR00067">
    <property type="entry name" value="CATALASE"/>
</dbReference>
<evidence type="ECO:0000256" key="9">
    <source>
        <dbReference type="ARBA" id="ARBA00023324"/>
    </source>
</evidence>
<dbReference type="HOGENOM" id="CLU_010645_2_0_9"/>
<dbReference type="EC" id="1.11.1.6" evidence="3"/>
<dbReference type="SMART" id="SM01060">
    <property type="entry name" value="Catalase"/>
    <property type="match status" value="1"/>
</dbReference>
<feature type="domain" description="Catalase core" evidence="13">
    <location>
        <begin position="41"/>
        <end position="411"/>
    </location>
</feature>
<evidence type="ECO:0000256" key="4">
    <source>
        <dbReference type="ARBA" id="ARBA00022559"/>
    </source>
</evidence>
<reference evidence="14 15" key="2">
    <citation type="journal article" date="2002" name="Nucleic Acids Res.">
        <title>Genome sequence of Oceanobacillus iheyensis isolated from the Iheya Ridge and its unexpected adaptive capabilities to extreme environments.</title>
        <authorList>
            <person name="Takami H."/>
            <person name="Takaki Y."/>
            <person name="Uchiyama I."/>
        </authorList>
    </citation>
    <scope>NUCLEOTIDE SEQUENCE [LARGE SCALE GENOMIC DNA]</scope>
    <source>
        <strain evidence="15">DSM 14371 / CIP 107618 / JCM 11309 / KCTC 3954 / HTE831</strain>
    </source>
</reference>
<dbReference type="SUPFAM" id="SSF56634">
    <property type="entry name" value="Heme-dependent catalase-like"/>
    <property type="match status" value="1"/>
</dbReference>
<keyword evidence="15" id="KW-1185">Reference proteome</keyword>
<dbReference type="InterPro" id="IPR020835">
    <property type="entry name" value="Catalase_sf"/>
</dbReference>
<evidence type="ECO:0000313" key="15">
    <source>
        <dbReference type="Proteomes" id="UP000000822"/>
    </source>
</evidence>
<evidence type="ECO:0000259" key="13">
    <source>
        <dbReference type="SMART" id="SM01060"/>
    </source>
</evidence>
<evidence type="ECO:0000256" key="10">
    <source>
        <dbReference type="PIRSR" id="PIRSR038928-1"/>
    </source>
</evidence>
<accession>Q8EMQ9</accession>
<keyword evidence="8 11" id="KW-0408">Iron</keyword>
<comment type="similarity">
    <text evidence="2">Belongs to the catalase family.</text>
</comment>
<evidence type="ECO:0000256" key="3">
    <source>
        <dbReference type="ARBA" id="ARBA00012314"/>
    </source>
</evidence>
<dbReference type="PANTHER" id="PTHR11465:SF23">
    <property type="entry name" value="CATALASE-2"/>
    <property type="match status" value="1"/>
</dbReference>
<dbReference type="KEGG" id="oih:OB2782"/>
<dbReference type="STRING" id="221109.gene:10735034"/>
<dbReference type="InterPro" id="IPR024711">
    <property type="entry name" value="Catalase_clade1/3"/>
</dbReference>
<feature type="active site" evidence="10">
    <location>
        <position position="161"/>
    </location>
</feature>
<dbReference type="Pfam" id="PF00199">
    <property type="entry name" value="Catalase"/>
    <property type="match status" value="1"/>
</dbReference>
<feature type="region of interest" description="Disordered" evidence="12">
    <location>
        <begin position="1"/>
        <end position="32"/>
    </location>
</feature>
<comment type="cofactor">
    <cofactor evidence="1 11">
        <name>heme</name>
        <dbReference type="ChEBI" id="CHEBI:30413"/>
    </cofactor>
</comment>
<dbReference type="InterPro" id="IPR011614">
    <property type="entry name" value="Catalase_core"/>
</dbReference>
<evidence type="ECO:0000256" key="11">
    <source>
        <dbReference type="PIRSR" id="PIRSR038928-2"/>
    </source>
</evidence>
<dbReference type="Gene3D" id="2.40.180.10">
    <property type="entry name" value="Catalase core domain"/>
    <property type="match status" value="1"/>
</dbReference>
<keyword evidence="7 14" id="KW-0560">Oxidoreductase</keyword>
<dbReference type="PhylomeDB" id="Q8EMQ9"/>
<keyword evidence="9" id="KW-0376">Hydrogen peroxide</keyword>
<dbReference type="EMBL" id="BA000028">
    <property type="protein sequence ID" value="BAC14738.1"/>
    <property type="molecule type" value="Genomic_DNA"/>
</dbReference>
<keyword evidence="4 14" id="KW-0575">Peroxidase</keyword>
<reference evidence="14 15" key="1">
    <citation type="journal article" date="2001" name="FEMS Microbiol. Lett.">
        <title>Oceanobacillus iheyensis gen. nov., sp. nov., a deep-sea extremely halotolerant and alkaliphilic species isolated from a depth of 1050 m on the Iheya Ridge.</title>
        <authorList>
            <person name="Lu J."/>
            <person name="Nogi Y."/>
            <person name="Takami H."/>
        </authorList>
    </citation>
    <scope>NUCLEOTIDE SEQUENCE [LARGE SCALE GENOMIC DNA]</scope>
    <source>
        <strain evidence="15">DSM 14371 / CIP 107618 / JCM 11309 / KCTC 3954 / HTE831</strain>
    </source>
</reference>
<evidence type="ECO:0000256" key="7">
    <source>
        <dbReference type="ARBA" id="ARBA00023002"/>
    </source>
</evidence>
<feature type="compositionally biased region" description="Polar residues" evidence="12">
    <location>
        <begin position="7"/>
        <end position="19"/>
    </location>
</feature>
<dbReference type="GO" id="GO:0046872">
    <property type="term" value="F:metal ion binding"/>
    <property type="evidence" value="ECO:0007669"/>
    <property type="project" value="UniProtKB-KW"/>
</dbReference>
<dbReference type="RefSeq" id="WP_011067177.1">
    <property type="nucleotide sequence ID" value="NC_004193.1"/>
</dbReference>
<dbReference type="OrthoDB" id="9760293at2"/>
<sequence length="485" mass="54939">MTKGNNDEQNNSRNYSQGFGSQGLHGYPGNASDKSHANPAAFNWNIDLPAEIHSQTVGKRGPILKQDNIEHETLQTFIHEKITERPVHVKGWGAFGYFETLYSMSDYTTLSFLQIPGTQVPVFVRFSLAVSTKGTPDTSRNVRGFATKFYSEDGIFDLICNHIPVFSVRDTIRFPEAIKAFLPSPVNNLIDPTRYWNFVARAPESLLFTLLVYSNLGTVKSLRHLPGHSVNTYVWKNAEGKRYFIKYTWAPIAGEEYIRNEEAVKLAGENPDIAGQDLHDAIERGEPVEYGLYIQIMDPKDAASLPYDPLDDTKLWDQQQFPFKPVGVMKLNKNPDNYMEQVEKAAFSPTNLLEGVELSDDKMLQGRANIYSDSQRYRIGPDFRNVPVNNQSNWWPGDLVTSGDGRFVEGELQRSDIEKQDDFTQPGLFYESLSEEDKEDLITNMAEGLSVVSNDVFNTVHGYIQEASRDLANRLNKTVILKRKK</sequence>
<keyword evidence="5 11" id="KW-0349">Heme</keyword>
<evidence type="ECO:0000313" key="14">
    <source>
        <dbReference type="EMBL" id="BAC14738.1"/>
    </source>
</evidence>
<dbReference type="PANTHER" id="PTHR11465">
    <property type="entry name" value="CATALASE"/>
    <property type="match status" value="1"/>
</dbReference>
<dbReference type="InterPro" id="IPR010582">
    <property type="entry name" value="Catalase_immune_responsive"/>
</dbReference>
<evidence type="ECO:0000256" key="2">
    <source>
        <dbReference type="ARBA" id="ARBA00005329"/>
    </source>
</evidence>
<organism evidence="14 15">
    <name type="scientific">Oceanobacillus iheyensis (strain DSM 14371 / CIP 107618 / JCM 11309 / KCTC 3954 / HTE831)</name>
    <dbReference type="NCBI Taxonomy" id="221109"/>
    <lineage>
        <taxon>Bacteria</taxon>
        <taxon>Bacillati</taxon>
        <taxon>Bacillota</taxon>
        <taxon>Bacilli</taxon>
        <taxon>Bacillales</taxon>
        <taxon>Bacillaceae</taxon>
        <taxon>Oceanobacillus</taxon>
    </lineage>
</organism>
<gene>
    <name evidence="14" type="ordered locus">OB2782</name>
</gene>
<feature type="binding site" description="axial binding residue" evidence="11">
    <location>
        <position position="371"/>
    </location>
    <ligand>
        <name>heme</name>
        <dbReference type="ChEBI" id="CHEBI:30413"/>
    </ligand>
    <ligandPart>
        <name>Fe</name>
        <dbReference type="ChEBI" id="CHEBI:18248"/>
    </ligandPart>
</feature>
<dbReference type="eggNOG" id="COG0753">
    <property type="taxonomic scope" value="Bacteria"/>
</dbReference>
<evidence type="ECO:0000256" key="1">
    <source>
        <dbReference type="ARBA" id="ARBA00001971"/>
    </source>
</evidence>
<dbReference type="InterPro" id="IPR018028">
    <property type="entry name" value="Catalase"/>
</dbReference>
<evidence type="ECO:0000256" key="8">
    <source>
        <dbReference type="ARBA" id="ARBA00023004"/>
    </source>
</evidence>
<name>Q8EMQ9_OCEIH</name>